<dbReference type="SMART" id="SM00448">
    <property type="entry name" value="REC"/>
    <property type="match status" value="1"/>
</dbReference>
<protein>
    <submittedName>
        <fullName evidence="3">Response regulator</fullName>
    </submittedName>
</protein>
<dbReference type="AlphaFoldDB" id="A0A9E2SCL3"/>
<dbReference type="EMBL" id="JAHSPG010000014">
    <property type="protein sequence ID" value="MBV4359049.1"/>
    <property type="molecule type" value="Genomic_DNA"/>
</dbReference>
<keyword evidence="1" id="KW-0597">Phosphoprotein</keyword>
<dbReference type="Proteomes" id="UP000812270">
    <property type="component" value="Unassembled WGS sequence"/>
</dbReference>
<evidence type="ECO:0000259" key="2">
    <source>
        <dbReference type="PROSITE" id="PS50110"/>
    </source>
</evidence>
<dbReference type="PANTHER" id="PTHR44520">
    <property type="entry name" value="RESPONSE REGULATOR RCP1-RELATED"/>
    <property type="match status" value="1"/>
</dbReference>
<accession>A0A9E2SCL3</accession>
<dbReference type="Gene3D" id="3.40.50.2300">
    <property type="match status" value="1"/>
</dbReference>
<organism evidence="3 4">
    <name type="scientific">Pinibacter aurantiacus</name>
    <dbReference type="NCBI Taxonomy" id="2851599"/>
    <lineage>
        <taxon>Bacteria</taxon>
        <taxon>Pseudomonadati</taxon>
        <taxon>Bacteroidota</taxon>
        <taxon>Chitinophagia</taxon>
        <taxon>Chitinophagales</taxon>
        <taxon>Chitinophagaceae</taxon>
        <taxon>Pinibacter</taxon>
    </lineage>
</organism>
<comment type="caution">
    <text evidence="3">The sequence shown here is derived from an EMBL/GenBank/DDBJ whole genome shotgun (WGS) entry which is preliminary data.</text>
</comment>
<dbReference type="InterPro" id="IPR001789">
    <property type="entry name" value="Sig_transdc_resp-reg_receiver"/>
</dbReference>
<sequence length="146" mass="17024">MSETHTLKKGPIIIIDDDQDDCDLLRHIIDNIAPRSIYRFFANGQLALDYFLQTSEQPFVIFCDINMPVMSGLELSKRISENEYLRQKSIPFIFLTTSRNPGEIRKAYELTVQGYFQKPSTVNTFEELVKSILDYWDRCLHPNSIK</sequence>
<feature type="domain" description="Response regulatory" evidence="2">
    <location>
        <begin position="11"/>
        <end position="133"/>
    </location>
</feature>
<dbReference type="SUPFAM" id="SSF52172">
    <property type="entry name" value="CheY-like"/>
    <property type="match status" value="1"/>
</dbReference>
<reference evidence="3" key="1">
    <citation type="submission" date="2021-06" db="EMBL/GenBank/DDBJ databases">
        <authorList>
            <person name="Huq M.A."/>
        </authorList>
    </citation>
    <scope>NUCLEOTIDE SEQUENCE</scope>
    <source>
        <strain evidence="3">MAH-26</strain>
    </source>
</reference>
<dbReference type="InterPro" id="IPR011006">
    <property type="entry name" value="CheY-like_superfamily"/>
</dbReference>
<dbReference type="PROSITE" id="PS50110">
    <property type="entry name" value="RESPONSE_REGULATORY"/>
    <property type="match status" value="1"/>
</dbReference>
<evidence type="ECO:0000313" key="3">
    <source>
        <dbReference type="EMBL" id="MBV4359049.1"/>
    </source>
</evidence>
<evidence type="ECO:0000313" key="4">
    <source>
        <dbReference type="Proteomes" id="UP000812270"/>
    </source>
</evidence>
<gene>
    <name evidence="3" type="ORF">KTO63_17910</name>
</gene>
<dbReference type="InterPro" id="IPR052893">
    <property type="entry name" value="TCS_response_regulator"/>
</dbReference>
<keyword evidence="4" id="KW-1185">Reference proteome</keyword>
<dbReference type="GO" id="GO:0000160">
    <property type="term" value="P:phosphorelay signal transduction system"/>
    <property type="evidence" value="ECO:0007669"/>
    <property type="project" value="InterPro"/>
</dbReference>
<feature type="modified residue" description="4-aspartylphosphate" evidence="1">
    <location>
        <position position="64"/>
    </location>
</feature>
<evidence type="ECO:0000256" key="1">
    <source>
        <dbReference type="PROSITE-ProRule" id="PRU00169"/>
    </source>
</evidence>
<name>A0A9E2SCL3_9BACT</name>
<proteinExistence type="predicted"/>
<dbReference type="Pfam" id="PF00072">
    <property type="entry name" value="Response_reg"/>
    <property type="match status" value="1"/>
</dbReference>
<dbReference type="PANTHER" id="PTHR44520:SF2">
    <property type="entry name" value="RESPONSE REGULATOR RCP1"/>
    <property type="match status" value="1"/>
</dbReference>